<organism evidence="1 2">
    <name type="scientific">Catonella morbi ATCC 51271</name>
    <dbReference type="NCBI Taxonomy" id="592026"/>
    <lineage>
        <taxon>Bacteria</taxon>
        <taxon>Bacillati</taxon>
        <taxon>Bacillota</taxon>
        <taxon>Clostridia</taxon>
        <taxon>Lachnospirales</taxon>
        <taxon>Lachnospiraceae</taxon>
        <taxon>Catonella</taxon>
    </lineage>
</organism>
<accession>V2XJA4</accession>
<dbReference type="AlphaFoldDB" id="V2XJA4"/>
<proteinExistence type="predicted"/>
<evidence type="ECO:0000313" key="1">
    <source>
        <dbReference type="EMBL" id="ESL02234.1"/>
    </source>
</evidence>
<comment type="caution">
    <text evidence="1">The sequence shown here is derived from an EMBL/GenBank/DDBJ whole genome shotgun (WGS) entry which is preliminary data.</text>
</comment>
<gene>
    <name evidence="1" type="ORF">GCWU0000282_002368</name>
</gene>
<name>V2XJA4_9FIRM</name>
<sequence>MKWQPLIDGYGIYCNIFRTDIAVVEDNKGCLCCSIRPSSKSVEAVERR</sequence>
<dbReference type="HOGENOM" id="CLU_3150839_0_0_9"/>
<dbReference type="EMBL" id="ACIL03000016">
    <property type="protein sequence ID" value="ESL02234.1"/>
    <property type="molecule type" value="Genomic_DNA"/>
</dbReference>
<keyword evidence="2" id="KW-1185">Reference proteome</keyword>
<protein>
    <submittedName>
        <fullName evidence="1">Uncharacterized protein</fullName>
    </submittedName>
</protein>
<evidence type="ECO:0000313" key="2">
    <source>
        <dbReference type="Proteomes" id="UP000018227"/>
    </source>
</evidence>
<dbReference type="STRING" id="592026.GCWU0000282_002368"/>
<dbReference type="Proteomes" id="UP000018227">
    <property type="component" value="Unassembled WGS sequence"/>
</dbReference>
<reference evidence="1 2" key="1">
    <citation type="submission" date="2013-06" db="EMBL/GenBank/DDBJ databases">
        <authorList>
            <person name="Weinstock G."/>
            <person name="Sodergren E."/>
            <person name="Clifton S."/>
            <person name="Fulton L."/>
            <person name="Fulton B."/>
            <person name="Courtney L."/>
            <person name="Fronick C."/>
            <person name="Harrison M."/>
            <person name="Strong C."/>
            <person name="Farmer C."/>
            <person name="Delahaunty K."/>
            <person name="Markovic C."/>
            <person name="Hall O."/>
            <person name="Minx P."/>
            <person name="Tomlinson C."/>
            <person name="Mitreva M."/>
            <person name="Nelson J."/>
            <person name="Hou S."/>
            <person name="Wollam A."/>
            <person name="Pepin K.H."/>
            <person name="Johnson M."/>
            <person name="Bhonagiri V."/>
            <person name="Nash W.E."/>
            <person name="Warren W."/>
            <person name="Chinwalla A."/>
            <person name="Mardis E.R."/>
            <person name="Wilson R.K."/>
        </authorList>
    </citation>
    <scope>NUCLEOTIDE SEQUENCE [LARGE SCALE GENOMIC DNA]</scope>
    <source>
        <strain evidence="1 2">ATCC 51271</strain>
    </source>
</reference>